<dbReference type="AlphaFoldDB" id="A0A6J4VXJ9"/>
<evidence type="ECO:0000313" key="1">
    <source>
        <dbReference type="EMBL" id="CAA9589266.1"/>
    </source>
</evidence>
<protein>
    <submittedName>
        <fullName evidence="1">Uncharacterized protein</fullName>
    </submittedName>
</protein>
<proteinExistence type="predicted"/>
<gene>
    <name evidence="1" type="ORF">AVDCRST_MAG86-4370</name>
</gene>
<organism evidence="1">
    <name type="scientific">uncultured Truepera sp</name>
    <dbReference type="NCBI Taxonomy" id="543023"/>
    <lineage>
        <taxon>Bacteria</taxon>
        <taxon>Thermotogati</taxon>
        <taxon>Deinococcota</taxon>
        <taxon>Deinococci</taxon>
        <taxon>Trueperales</taxon>
        <taxon>Trueperaceae</taxon>
        <taxon>Truepera</taxon>
        <taxon>environmental samples</taxon>
    </lineage>
</organism>
<sequence>MGVLERLRRELVVDLVVFSLDLPQQPECSVALGMVVSEVGGHLELFGYFAGRNWF</sequence>
<name>A0A6J4VXJ9_9DEIN</name>
<accession>A0A6J4VXJ9</accession>
<dbReference type="EMBL" id="CADCWP010000374">
    <property type="protein sequence ID" value="CAA9589266.1"/>
    <property type="molecule type" value="Genomic_DNA"/>
</dbReference>
<reference evidence="1" key="1">
    <citation type="submission" date="2020-02" db="EMBL/GenBank/DDBJ databases">
        <authorList>
            <person name="Meier V. D."/>
        </authorList>
    </citation>
    <scope>NUCLEOTIDE SEQUENCE</scope>
    <source>
        <strain evidence="1">AVDCRST_MAG86</strain>
    </source>
</reference>